<comment type="caution">
    <text evidence="6">The sequence shown here is derived from an EMBL/GenBank/DDBJ whole genome shotgun (WGS) entry which is preliminary data.</text>
</comment>
<keyword evidence="7" id="KW-1185">Reference proteome</keyword>
<dbReference type="GO" id="GO:0032993">
    <property type="term" value="C:protein-DNA complex"/>
    <property type="evidence" value="ECO:0007669"/>
    <property type="project" value="TreeGrafter"/>
</dbReference>
<dbReference type="PANTHER" id="PTHR30346">
    <property type="entry name" value="TRANSCRIPTIONAL DUAL REGULATOR HCAR-RELATED"/>
    <property type="match status" value="1"/>
</dbReference>
<evidence type="ECO:0000313" key="6">
    <source>
        <dbReference type="EMBL" id="MBB5423469.1"/>
    </source>
</evidence>
<dbReference type="EMBL" id="JACHDD010000003">
    <property type="protein sequence ID" value="MBB5423469.1"/>
    <property type="molecule type" value="Genomic_DNA"/>
</dbReference>
<protein>
    <submittedName>
        <fullName evidence="6">DNA-binding transcriptional LysR family regulator</fullName>
    </submittedName>
</protein>
<evidence type="ECO:0000256" key="2">
    <source>
        <dbReference type="ARBA" id="ARBA00023015"/>
    </source>
</evidence>
<organism evidence="6 7">
    <name type="scientific">Paraburkholderia atlantica</name>
    <dbReference type="NCBI Taxonomy" id="2654982"/>
    <lineage>
        <taxon>Bacteria</taxon>
        <taxon>Pseudomonadati</taxon>
        <taxon>Pseudomonadota</taxon>
        <taxon>Betaproteobacteria</taxon>
        <taxon>Burkholderiales</taxon>
        <taxon>Burkholderiaceae</taxon>
        <taxon>Paraburkholderia</taxon>
    </lineage>
</organism>
<evidence type="ECO:0000313" key="7">
    <source>
        <dbReference type="Proteomes" id="UP000592780"/>
    </source>
</evidence>
<dbReference type="InterPro" id="IPR036388">
    <property type="entry name" value="WH-like_DNA-bd_sf"/>
</dbReference>
<dbReference type="RefSeq" id="WP_260185378.1">
    <property type="nucleotide sequence ID" value="NZ_JACHDD010000003.1"/>
</dbReference>
<dbReference type="Proteomes" id="UP000592780">
    <property type="component" value="Unassembled WGS sequence"/>
</dbReference>
<dbReference type="Gene3D" id="3.40.190.10">
    <property type="entry name" value="Periplasmic binding protein-like II"/>
    <property type="match status" value="2"/>
</dbReference>
<dbReference type="InterPro" id="IPR036390">
    <property type="entry name" value="WH_DNA-bd_sf"/>
</dbReference>
<dbReference type="GO" id="GO:0003700">
    <property type="term" value="F:DNA-binding transcription factor activity"/>
    <property type="evidence" value="ECO:0007669"/>
    <property type="project" value="InterPro"/>
</dbReference>
<dbReference type="PROSITE" id="PS50931">
    <property type="entry name" value="HTH_LYSR"/>
    <property type="match status" value="1"/>
</dbReference>
<dbReference type="AlphaFoldDB" id="A0A7W8Q496"/>
<feature type="domain" description="HTH lysR-type" evidence="5">
    <location>
        <begin position="42"/>
        <end position="99"/>
    </location>
</feature>
<dbReference type="PANTHER" id="PTHR30346:SF17">
    <property type="entry name" value="LYSR FAMILY TRANSCRIPTIONAL REGULATOR"/>
    <property type="match status" value="1"/>
</dbReference>
<evidence type="ECO:0000256" key="4">
    <source>
        <dbReference type="ARBA" id="ARBA00023163"/>
    </source>
</evidence>
<dbReference type="FunFam" id="1.10.10.10:FF:000001">
    <property type="entry name" value="LysR family transcriptional regulator"/>
    <property type="match status" value="1"/>
</dbReference>
<comment type="similarity">
    <text evidence="1">Belongs to the LysR transcriptional regulatory family.</text>
</comment>
<reference evidence="6 7" key="1">
    <citation type="submission" date="2020-08" db="EMBL/GenBank/DDBJ databases">
        <title>Genomic Encyclopedia of Type Strains, Phase IV (KMG-V): Genome sequencing to study the core and pangenomes of soil and plant-associated prokaryotes.</title>
        <authorList>
            <person name="Whitman W."/>
        </authorList>
    </citation>
    <scope>NUCLEOTIDE SEQUENCE [LARGE SCALE GENOMIC DNA]</scope>
    <source>
        <strain evidence="6 7">JPY158</strain>
    </source>
</reference>
<evidence type="ECO:0000256" key="1">
    <source>
        <dbReference type="ARBA" id="ARBA00009437"/>
    </source>
</evidence>
<dbReference type="InterPro" id="IPR005119">
    <property type="entry name" value="LysR_subst-bd"/>
</dbReference>
<dbReference type="GO" id="GO:0003677">
    <property type="term" value="F:DNA binding"/>
    <property type="evidence" value="ECO:0007669"/>
    <property type="project" value="UniProtKB-KW"/>
</dbReference>
<evidence type="ECO:0000259" key="5">
    <source>
        <dbReference type="PROSITE" id="PS50931"/>
    </source>
</evidence>
<sequence length="340" mass="37221">MTLGPRAPSRVQQCDQGSSVVPRNGTKEICWWHPISKSYQLMELRHLRHFVAVAETQHFGRAAARLGMAQPPLSQSIMRLEEQLGIKLLERTPRGVSLTPAGAALLAEAKPLIAQAELAERRVRQAADELASLSVAFVPMCAVRIMPLAIQGLRKQWPGVDVRLIERGSALTVASVKNGSIDMGVVVTSAADVSGLESVVIERLRVVAAVPAKWPVATQRSIRIADLARYPLIMFPQQMSQPLFAAFEAARREAGLSPRVTQQARHPYTMLNLVAHELGVGLMLDSARYLPVEGVAYIDIEDVPASGETEVSLVWADRPHKPYHRSMLDIIRDIASSTAT</sequence>
<keyword evidence="4" id="KW-0804">Transcription</keyword>
<accession>A0A7W8Q496</accession>
<keyword evidence="2" id="KW-0805">Transcription regulation</keyword>
<dbReference type="Gene3D" id="1.10.10.10">
    <property type="entry name" value="Winged helix-like DNA-binding domain superfamily/Winged helix DNA-binding domain"/>
    <property type="match status" value="1"/>
</dbReference>
<gene>
    <name evidence="6" type="ORF">HDG40_001613</name>
</gene>
<keyword evidence="3 6" id="KW-0238">DNA-binding</keyword>
<evidence type="ECO:0000256" key="3">
    <source>
        <dbReference type="ARBA" id="ARBA00023125"/>
    </source>
</evidence>
<dbReference type="SUPFAM" id="SSF46785">
    <property type="entry name" value="Winged helix' DNA-binding domain"/>
    <property type="match status" value="1"/>
</dbReference>
<dbReference type="Pfam" id="PF03466">
    <property type="entry name" value="LysR_substrate"/>
    <property type="match status" value="1"/>
</dbReference>
<proteinExistence type="inferred from homology"/>
<dbReference type="SUPFAM" id="SSF53850">
    <property type="entry name" value="Periplasmic binding protein-like II"/>
    <property type="match status" value="1"/>
</dbReference>
<name>A0A7W8Q496_PARAM</name>
<dbReference type="CDD" id="cd08414">
    <property type="entry name" value="PBP2_LTTR_aromatics_like"/>
    <property type="match status" value="1"/>
</dbReference>
<dbReference type="Pfam" id="PF00126">
    <property type="entry name" value="HTH_1"/>
    <property type="match status" value="1"/>
</dbReference>
<dbReference type="PRINTS" id="PR00039">
    <property type="entry name" value="HTHLYSR"/>
</dbReference>
<dbReference type="InterPro" id="IPR000847">
    <property type="entry name" value="LysR_HTH_N"/>
</dbReference>